<dbReference type="InterPro" id="IPR001878">
    <property type="entry name" value="Znf_CCHC"/>
</dbReference>
<evidence type="ECO:0000256" key="2">
    <source>
        <dbReference type="SAM" id="MobiDB-lite"/>
    </source>
</evidence>
<dbReference type="AlphaFoldDB" id="A0A9N9XEJ7"/>
<name>A0A9N9XEJ7_DIABA</name>
<dbReference type="EMBL" id="OU898281">
    <property type="protein sequence ID" value="CAG9836296.1"/>
    <property type="molecule type" value="Genomic_DNA"/>
</dbReference>
<reference evidence="4" key="1">
    <citation type="submission" date="2022-01" db="EMBL/GenBank/DDBJ databases">
        <authorList>
            <person name="King R."/>
        </authorList>
    </citation>
    <scope>NUCLEOTIDE SEQUENCE</scope>
</reference>
<evidence type="ECO:0000259" key="3">
    <source>
        <dbReference type="PROSITE" id="PS50158"/>
    </source>
</evidence>
<keyword evidence="1" id="KW-0862">Zinc</keyword>
<dbReference type="Gene3D" id="4.10.60.10">
    <property type="entry name" value="Zinc finger, CCHC-type"/>
    <property type="match status" value="1"/>
</dbReference>
<evidence type="ECO:0000313" key="5">
    <source>
        <dbReference type="Proteomes" id="UP001153709"/>
    </source>
</evidence>
<keyword evidence="1" id="KW-0863">Zinc-finger</keyword>
<dbReference type="InterPro" id="IPR036875">
    <property type="entry name" value="Znf_CCHC_sf"/>
</dbReference>
<accession>A0A9N9XEJ7</accession>
<feature type="region of interest" description="Disordered" evidence="2">
    <location>
        <begin position="146"/>
        <end position="169"/>
    </location>
</feature>
<dbReference type="GO" id="GO:0008270">
    <property type="term" value="F:zinc ion binding"/>
    <property type="evidence" value="ECO:0007669"/>
    <property type="project" value="UniProtKB-KW"/>
</dbReference>
<proteinExistence type="predicted"/>
<keyword evidence="5" id="KW-1185">Reference proteome</keyword>
<sequence>MCILANEQVDKTGTITADSPAHDEDFEPFYLDSDYVPDTDEDLDYVAETNEDVTVSTRTLINCENEVLPIAPCNRCRLKCPEQISEDKRQGLLNYFYGLSDKIKQRGYLARCIMKVLPKRKRSSNAKRKENFRYYFEVDGQKSLKRSSKAPFMESSKGGEPPDKMPRDQDAMDDCSYGSHGFSSHQLENSISSSNNINNLKTDKQITSLNSNETEKSRPVYLYEKTDLGPFHIFIENNDKNFTVKLNAVKLGEILFTVHPEIDTYIKKIDSIGRNRIRITFKKYASANTLITSKLLIQKNLIAYIPQFQLFKLGVVRDIESDIWEEYLKDKIKEFDHHCKFSVDYVKRIKRKIVTDNKVVFKPTKSVIVSFKCQNLPKYIVINHVLHNVEKYQQKVIICYNCYRYGHMSKQCKSNPRCLKCLESHHSDSCSLSSFNKKYLSCEGEHFTNKWELCPEFDRQKKIKHYMSENSLSFKEMLKLFPKVTYASITANNSSINSHQIPIMNAPSFSYSSTQLSTSPSLPNQLAYPTVSNRYTIIKPPKSKRPISSSQDPIAIEHQKIIKLNPMSNRPGGIFNSSSYQSTFNAEQGSKIHESPKELTELISNIVINNMDWELEDSQQSDKIEDYDGLFSNAERMTAFDEYQSNIKKGRKSSNIKDHREKTPKLLFLPPGASKYADFSLDNGILTIHNKEIHTENALTSFAEFKTVPLVCSIFEKENEPANLSSVHLDCSISGKEIVADILLEDIELEETPINITNDLEMDGTNMEPVSSSSKDAERTLFDRNAHALKKRKLVNRKEWKKPKNKNLRMQGEAYLGYRRT</sequence>
<dbReference type="Proteomes" id="UP001153709">
    <property type="component" value="Chromosome 6"/>
</dbReference>
<evidence type="ECO:0000256" key="1">
    <source>
        <dbReference type="PROSITE-ProRule" id="PRU00047"/>
    </source>
</evidence>
<keyword evidence="1" id="KW-0479">Metal-binding</keyword>
<gene>
    <name evidence="4" type="ORF">DIABBA_LOCUS9390</name>
</gene>
<dbReference type="SUPFAM" id="SSF57756">
    <property type="entry name" value="Retrovirus zinc finger-like domains"/>
    <property type="match status" value="1"/>
</dbReference>
<organism evidence="4 5">
    <name type="scientific">Diabrotica balteata</name>
    <name type="common">Banded cucumber beetle</name>
    <dbReference type="NCBI Taxonomy" id="107213"/>
    <lineage>
        <taxon>Eukaryota</taxon>
        <taxon>Metazoa</taxon>
        <taxon>Ecdysozoa</taxon>
        <taxon>Arthropoda</taxon>
        <taxon>Hexapoda</taxon>
        <taxon>Insecta</taxon>
        <taxon>Pterygota</taxon>
        <taxon>Neoptera</taxon>
        <taxon>Endopterygota</taxon>
        <taxon>Coleoptera</taxon>
        <taxon>Polyphaga</taxon>
        <taxon>Cucujiformia</taxon>
        <taxon>Chrysomeloidea</taxon>
        <taxon>Chrysomelidae</taxon>
        <taxon>Galerucinae</taxon>
        <taxon>Diabroticina</taxon>
        <taxon>Diabroticites</taxon>
        <taxon>Diabrotica</taxon>
    </lineage>
</organism>
<dbReference type="GO" id="GO:0003676">
    <property type="term" value="F:nucleic acid binding"/>
    <property type="evidence" value="ECO:0007669"/>
    <property type="project" value="InterPro"/>
</dbReference>
<evidence type="ECO:0000313" key="4">
    <source>
        <dbReference type="EMBL" id="CAG9836296.1"/>
    </source>
</evidence>
<feature type="domain" description="CCHC-type" evidence="3">
    <location>
        <begin position="399"/>
        <end position="414"/>
    </location>
</feature>
<dbReference type="OrthoDB" id="6779801at2759"/>
<protein>
    <recommendedName>
        <fullName evidence="3">CCHC-type domain-containing protein</fullName>
    </recommendedName>
</protein>
<feature type="compositionally biased region" description="Basic and acidic residues" evidence="2">
    <location>
        <begin position="160"/>
        <end position="169"/>
    </location>
</feature>
<dbReference type="PROSITE" id="PS50158">
    <property type="entry name" value="ZF_CCHC"/>
    <property type="match status" value="1"/>
</dbReference>